<keyword evidence="1" id="KW-0813">Transport</keyword>
<dbReference type="EMBL" id="AY596297">
    <property type="protein sequence ID" value="AAV46306.1"/>
    <property type="molecule type" value="Genomic_DNA"/>
</dbReference>
<feature type="region of interest" description="Disordered" evidence="6">
    <location>
        <begin position="96"/>
        <end position="162"/>
    </location>
</feature>
<evidence type="ECO:0000256" key="4">
    <source>
        <dbReference type="ARBA" id="ARBA00023008"/>
    </source>
</evidence>
<comment type="cofactor">
    <cofactor evidence="5">
        <name>Cu(2+)</name>
        <dbReference type="ChEBI" id="CHEBI:29036"/>
    </cofactor>
    <text evidence="5">The crystal structure with reduced Cu(1+) has also been determined.</text>
</comment>
<organism evidence="8 9">
    <name type="scientific">Haloarcula marismortui (strain ATCC 43049 / DSM 3752 / JCM 8966 / VKM B-1809)</name>
    <name type="common">Halobacterium marismortui</name>
    <dbReference type="NCBI Taxonomy" id="272569"/>
    <lineage>
        <taxon>Archaea</taxon>
        <taxon>Methanobacteriati</taxon>
        <taxon>Methanobacteriota</taxon>
        <taxon>Stenosarchaea group</taxon>
        <taxon>Halobacteria</taxon>
        <taxon>Halobacteriales</taxon>
        <taxon>Haloarculaceae</taxon>
        <taxon>Haloarcula</taxon>
    </lineage>
</organism>
<dbReference type="CDD" id="cd04220">
    <property type="entry name" value="Halocyanin"/>
    <property type="match status" value="1"/>
</dbReference>
<evidence type="ECO:0000313" key="8">
    <source>
        <dbReference type="EMBL" id="AAV46306.1"/>
    </source>
</evidence>
<dbReference type="Proteomes" id="UP000001169">
    <property type="component" value="Chromosome I"/>
</dbReference>
<dbReference type="STRING" id="272569.rrnAC1377"/>
<name>Q5V2E6_HALMA</name>
<keyword evidence="4 5" id="KW-0186">Copper</keyword>
<dbReference type="InterPro" id="IPR002387">
    <property type="entry name" value="Plastocyanin"/>
</dbReference>
<keyword evidence="9" id="KW-1185">Reference proteome</keyword>
<evidence type="ECO:0000256" key="6">
    <source>
        <dbReference type="SAM" id="MobiDB-lite"/>
    </source>
</evidence>
<dbReference type="InterPro" id="IPR028871">
    <property type="entry name" value="BlueCu_1_BS"/>
</dbReference>
<dbReference type="eggNOG" id="arCOG02921">
    <property type="taxonomic scope" value="Archaea"/>
</dbReference>
<keyword evidence="2 5" id="KW-0479">Metal-binding</keyword>
<dbReference type="InterPro" id="IPR008972">
    <property type="entry name" value="Cupredoxin"/>
</dbReference>
<dbReference type="GO" id="GO:0005507">
    <property type="term" value="F:copper ion binding"/>
    <property type="evidence" value="ECO:0007669"/>
    <property type="project" value="InterPro"/>
</dbReference>
<dbReference type="PATRIC" id="fig|272569.17.peg.2073"/>
<dbReference type="NCBIfam" id="TIGR03102">
    <property type="entry name" value="halo_cynanin"/>
    <property type="match status" value="1"/>
</dbReference>
<feature type="compositionally biased region" description="Low complexity" evidence="6">
    <location>
        <begin position="106"/>
        <end position="162"/>
    </location>
</feature>
<evidence type="ECO:0000313" key="9">
    <source>
        <dbReference type="Proteomes" id="UP000001169"/>
    </source>
</evidence>
<dbReference type="InterPro" id="IPR017533">
    <property type="entry name" value="Halocyanin"/>
</dbReference>
<feature type="binding site" evidence="5">
    <location>
        <position position="251"/>
    </location>
    <ligand>
        <name>Cu cation</name>
        <dbReference type="ChEBI" id="CHEBI:23378"/>
    </ligand>
</feature>
<dbReference type="PROSITE" id="PS00196">
    <property type="entry name" value="COPPER_BLUE"/>
    <property type="match status" value="1"/>
</dbReference>
<evidence type="ECO:0000256" key="3">
    <source>
        <dbReference type="ARBA" id="ARBA00022982"/>
    </source>
</evidence>
<dbReference type="GO" id="GO:0009055">
    <property type="term" value="F:electron transfer activity"/>
    <property type="evidence" value="ECO:0007669"/>
    <property type="project" value="InterPro"/>
</dbReference>
<evidence type="ECO:0000256" key="2">
    <source>
        <dbReference type="ARBA" id="ARBA00022723"/>
    </source>
</evidence>
<protein>
    <submittedName>
        <fullName evidence="8">Halocyanin-like</fullName>
    </submittedName>
</protein>
<dbReference type="AlphaFoldDB" id="Q5V2E6"/>
<dbReference type="InterPro" id="IPR000923">
    <property type="entry name" value="BlueCu_1"/>
</dbReference>
<dbReference type="PaxDb" id="272569-rrnAC1377"/>
<evidence type="ECO:0000256" key="1">
    <source>
        <dbReference type="ARBA" id="ARBA00022448"/>
    </source>
</evidence>
<proteinExistence type="predicted"/>
<reference evidence="8 9" key="1">
    <citation type="journal article" date="2004" name="Genome Res.">
        <title>Genome sequence of Haloarcula marismortui: a halophilic archaeon from the Dead Sea.</title>
        <authorList>
            <person name="Baliga N.S."/>
            <person name="Bonneau R."/>
            <person name="Facciotti M.T."/>
            <person name="Pan M."/>
            <person name="Glusman G."/>
            <person name="Deutsch E.W."/>
            <person name="Shannon P."/>
            <person name="Chiu Y."/>
            <person name="Weng R.S."/>
            <person name="Gan R.R."/>
            <person name="Hung P."/>
            <person name="Date S.V."/>
            <person name="Marcotte E."/>
            <person name="Hood L."/>
            <person name="Ng W.V."/>
        </authorList>
    </citation>
    <scope>NUCLEOTIDE SEQUENCE [LARGE SCALE GENOMIC DNA]</scope>
    <source>
        <strain evidence="9">ATCC 43049 / DSM 3752 / JCM 8966 / VKM B-1809</strain>
    </source>
</reference>
<dbReference type="Gene3D" id="2.60.40.420">
    <property type="entry name" value="Cupredoxins - blue copper proteins"/>
    <property type="match status" value="1"/>
</dbReference>
<accession>Q5V2E6</accession>
<dbReference type="HOGENOM" id="CLU_084115_1_2_2"/>
<dbReference type="KEGG" id="hma:rrnAC1377"/>
<gene>
    <name evidence="8" type="primary">hcp6</name>
    <name evidence="8" type="ordered locus">rrnAC1377</name>
</gene>
<sequence>MMATGVCNYRTRTHPCSCVGIRTVSVAQTVPSSWEHTRLLSPRTYSLPHDQHGRVTRRAERNSIPMTETDDLDRRRFIASIGTVVAGASIAGCAAPGTTSSGGEQSPSAETEADASTETAAPTETATATETEAAASGSGDVPSSVSSYLSDTSNFDGSATDATDQDTVTVDVGASGNNGNFAYAPAAIEVSTGTTVQWEWTGKGAAHNVVAEDETFNSGSSASGTGVKFEYTFEETGVYNYYCTPHKALGMKGSVIVR</sequence>
<feature type="domain" description="Blue (type 1) copper" evidence="7">
    <location>
        <begin position="172"/>
        <end position="257"/>
    </location>
</feature>
<feature type="binding site" evidence="5">
    <location>
        <position position="243"/>
    </location>
    <ligand>
        <name>Cu cation</name>
        <dbReference type="ChEBI" id="CHEBI:23378"/>
    </ligand>
</feature>
<dbReference type="EnsemblBacteria" id="AAV46306">
    <property type="protein sequence ID" value="AAV46306"/>
    <property type="gene ID" value="rrnAC1377"/>
</dbReference>
<feature type="binding site" evidence="5">
    <location>
        <position position="246"/>
    </location>
    <ligand>
        <name>Cu cation</name>
        <dbReference type="ChEBI" id="CHEBI:23378"/>
    </ligand>
</feature>
<evidence type="ECO:0000256" key="5">
    <source>
        <dbReference type="PIRSR" id="PIRSR602387-1"/>
    </source>
</evidence>
<dbReference type="PRINTS" id="PR00157">
    <property type="entry name" value="PLASTOCYANIN"/>
</dbReference>
<dbReference type="SUPFAM" id="SSF49503">
    <property type="entry name" value="Cupredoxins"/>
    <property type="match status" value="1"/>
</dbReference>
<dbReference type="Pfam" id="PF00127">
    <property type="entry name" value="Copper-bind"/>
    <property type="match status" value="1"/>
</dbReference>
<feature type="binding site" evidence="5">
    <location>
        <position position="207"/>
    </location>
    <ligand>
        <name>Cu cation</name>
        <dbReference type="ChEBI" id="CHEBI:23378"/>
    </ligand>
</feature>
<evidence type="ECO:0000259" key="7">
    <source>
        <dbReference type="Pfam" id="PF00127"/>
    </source>
</evidence>
<keyword evidence="3" id="KW-0249">Electron transport</keyword>